<feature type="coiled-coil region" evidence="1">
    <location>
        <begin position="410"/>
        <end position="445"/>
    </location>
</feature>
<dbReference type="AlphaFoldDB" id="A0A7W5ZP39"/>
<dbReference type="Pfam" id="PF20703">
    <property type="entry name" value="nSTAND1"/>
    <property type="match status" value="1"/>
</dbReference>
<feature type="domain" description="Novel STAND NTPase 1" evidence="3">
    <location>
        <begin position="11"/>
        <end position="430"/>
    </location>
</feature>
<keyword evidence="1" id="KW-0175">Coiled coil</keyword>
<evidence type="ECO:0000313" key="4">
    <source>
        <dbReference type="EMBL" id="MBB3841040.1"/>
    </source>
</evidence>
<dbReference type="Proteomes" id="UP000541352">
    <property type="component" value="Unassembled WGS sequence"/>
</dbReference>
<dbReference type="InterPro" id="IPR027417">
    <property type="entry name" value="P-loop_NTPase"/>
</dbReference>
<evidence type="ECO:0000256" key="1">
    <source>
        <dbReference type="SAM" id="Coils"/>
    </source>
</evidence>
<dbReference type="Gene3D" id="3.40.50.300">
    <property type="entry name" value="P-loop containing nucleotide triphosphate hydrolases"/>
    <property type="match status" value="1"/>
</dbReference>
<proteinExistence type="predicted"/>
<name>A0A7W5ZP39_9BACT</name>
<sequence>MQERSTPRNRYPGVKPFNTEEREAFFGRERETEELFRLVYVKQVVVLYAKSGFGKSSLLNAGIIPKLLDDSAYHPLTIRFTNRSTQEADTGLHPIDTLKIRLQNELDISLPSPVSQLTNDDNSLWHWLKTWQNLHSNKGLILLFDQFEELFTYSPEAISTFSEELAEALYSPIPLKYRRRLAELSKTKQLDVAFHDFLYQKPDLKIVFSIRTDRLALLNQLTDRHPAILQHCYELMPLRADQAEAALTQPAALPATDYDSPPFDYAPEAIEAILDSILKNGQVEATSVLQIVGRHTESKLVLAQGKTYITANDLGPVKDIIQNYYEDILQTLAPADRDNAQQLIEEKLISGQLRNPLSEAYIRQEFGISEALLQTLENSTLLRTERDAAGRLLYEISHDTLVEPIQQVAQERLAVEAAARQRQLEQEQNRQLQAEKQRADQLDTLNQTIRARGRVAWAVAAVALVVAAVAGYFWRSSIKAKATADAALQAAQANLRAFSYQKALEFYTKASQYLEYQEYHLAQQAAQQAKLFLATDVASSKGTTTISFTKDVEAELAKKIDKQIDECKQRLKQP</sequence>
<feature type="transmembrane region" description="Helical" evidence="2">
    <location>
        <begin position="455"/>
        <end position="474"/>
    </location>
</feature>
<evidence type="ECO:0000259" key="3">
    <source>
        <dbReference type="Pfam" id="PF20703"/>
    </source>
</evidence>
<evidence type="ECO:0000313" key="5">
    <source>
        <dbReference type="Proteomes" id="UP000541352"/>
    </source>
</evidence>
<protein>
    <recommendedName>
        <fullName evidence="3">Novel STAND NTPase 1 domain-containing protein</fullName>
    </recommendedName>
</protein>
<organism evidence="4 5">
    <name type="scientific">Runella defluvii</name>
    <dbReference type="NCBI Taxonomy" id="370973"/>
    <lineage>
        <taxon>Bacteria</taxon>
        <taxon>Pseudomonadati</taxon>
        <taxon>Bacteroidota</taxon>
        <taxon>Cytophagia</taxon>
        <taxon>Cytophagales</taxon>
        <taxon>Spirosomataceae</taxon>
        <taxon>Runella</taxon>
    </lineage>
</organism>
<reference evidence="4 5" key="1">
    <citation type="submission" date="2020-08" db="EMBL/GenBank/DDBJ databases">
        <title>Genomic Encyclopedia of Type Strains, Phase IV (KMG-IV): sequencing the most valuable type-strain genomes for metagenomic binning, comparative biology and taxonomic classification.</title>
        <authorList>
            <person name="Goeker M."/>
        </authorList>
    </citation>
    <scope>NUCLEOTIDE SEQUENCE [LARGE SCALE GENOMIC DNA]</scope>
    <source>
        <strain evidence="4 5">DSM 17976</strain>
    </source>
</reference>
<keyword evidence="2" id="KW-0472">Membrane</keyword>
<dbReference type="RefSeq" id="WP_183978432.1">
    <property type="nucleotide sequence ID" value="NZ_JACIBY010000014.1"/>
</dbReference>
<dbReference type="EMBL" id="JACIBY010000014">
    <property type="protein sequence ID" value="MBB3841040.1"/>
    <property type="molecule type" value="Genomic_DNA"/>
</dbReference>
<gene>
    <name evidence="4" type="ORF">FHS57_005061</name>
</gene>
<evidence type="ECO:0000256" key="2">
    <source>
        <dbReference type="SAM" id="Phobius"/>
    </source>
</evidence>
<dbReference type="InterPro" id="IPR049052">
    <property type="entry name" value="nSTAND1"/>
</dbReference>
<dbReference type="SUPFAM" id="SSF52540">
    <property type="entry name" value="P-loop containing nucleoside triphosphate hydrolases"/>
    <property type="match status" value="1"/>
</dbReference>
<comment type="caution">
    <text evidence="4">The sequence shown here is derived from an EMBL/GenBank/DDBJ whole genome shotgun (WGS) entry which is preliminary data.</text>
</comment>
<accession>A0A7W5ZP39</accession>
<keyword evidence="2" id="KW-1133">Transmembrane helix</keyword>
<keyword evidence="2" id="KW-0812">Transmembrane</keyword>
<keyword evidence="5" id="KW-1185">Reference proteome</keyword>